<organism evidence="1 2">
    <name type="scientific">Leptospira yanagawae serovar Saopaulo str. Sao Paulo = ATCC 700523</name>
    <dbReference type="NCBI Taxonomy" id="1249483"/>
    <lineage>
        <taxon>Bacteria</taxon>
        <taxon>Pseudomonadati</taxon>
        <taxon>Spirochaetota</taxon>
        <taxon>Spirochaetia</taxon>
        <taxon>Leptospirales</taxon>
        <taxon>Leptospiraceae</taxon>
        <taxon>Leptospira</taxon>
    </lineage>
</organism>
<evidence type="ECO:0000313" key="2">
    <source>
        <dbReference type="Proteomes" id="UP000013996"/>
    </source>
</evidence>
<gene>
    <name evidence="1" type="ORF">LEP1GSC202_0322</name>
</gene>
<name>A0A5E8HCN7_9LEPT</name>
<dbReference type="EMBL" id="AOGX02000020">
    <property type="protein sequence ID" value="EOQ88537.1"/>
    <property type="molecule type" value="Genomic_DNA"/>
</dbReference>
<accession>A0A5E8HCN7</accession>
<proteinExistence type="predicted"/>
<reference evidence="1 2" key="1">
    <citation type="submission" date="2013-04" db="EMBL/GenBank/DDBJ databases">
        <authorList>
            <person name="Harkins D.M."/>
            <person name="Durkin A.S."/>
            <person name="Brinkac L.M."/>
            <person name="Haft D.H."/>
            <person name="Selengut J.D."/>
            <person name="Sanka R."/>
            <person name="DePew J."/>
            <person name="Purushe J."/>
            <person name="Hartskeerl R.A."/>
            <person name="Ahmed A."/>
            <person name="van der Linden H."/>
            <person name="Goris M.G.A."/>
            <person name="Vinetz J.M."/>
            <person name="Sutton G.G."/>
            <person name="Nierman W.C."/>
            <person name="Fouts D.E."/>
        </authorList>
    </citation>
    <scope>NUCLEOTIDE SEQUENCE [LARGE SCALE GENOMIC DNA]</scope>
    <source>
        <strain evidence="1 2">Sao Paulo</strain>
    </source>
</reference>
<evidence type="ECO:0000313" key="1">
    <source>
        <dbReference type="EMBL" id="EOQ88537.1"/>
    </source>
</evidence>
<dbReference type="Proteomes" id="UP000013996">
    <property type="component" value="Unassembled WGS sequence"/>
</dbReference>
<sequence>MLKELRYLLFFLISINCSKPIENNDKAYSGFKEVPFIHEHWTKHDFALLKNKTEIFEHLEDKIPIDFCPKDTISRIEKFSSFFYSNKYQQIRLDRILITCGAVSGWVNLKSGNLILGNEKVLKNIIGNTLSIDRFKSRMTGITTISYFRISMTPEQSVYFGFKDSKRTIKEIFPIFYERNENEWILENENTKLQIEKNLKYYKFKVLKDKHKIFNFLNNKEFILELDEI</sequence>
<dbReference type="OrthoDB" id="9986125at2"/>
<comment type="caution">
    <text evidence="1">The sequence shown here is derived from an EMBL/GenBank/DDBJ whole genome shotgun (WGS) entry which is preliminary data.</text>
</comment>
<dbReference type="AlphaFoldDB" id="A0A5E8HCN7"/>
<protein>
    <submittedName>
        <fullName evidence="1">Uncharacterized protein</fullName>
    </submittedName>
</protein>
<dbReference type="RefSeq" id="WP_015677823.1">
    <property type="nucleotide sequence ID" value="NZ_AOGX02000020.1"/>
</dbReference>